<sequence length="282" mass="31664">MKRGLVMEGGGMRGLFTAGVTDVFLENKIVFEGAIGTSAGAVFGCNYKSNQPGRVLRYNLKYGADPRYGSLRSLLLTGDFYNKDFAYREVPFEKFPFDTETFQKNPMEFYVVCTDVETGRPFYYRCEKGDAHDVEYMRASASMPLVARIVEVDGHKLLDGGITDSIPLKKMLSLGYEKNVVILTRPKGYRKERGASGTIVGVALKGYPRASLAMKMRHLTYNQNIRFVEEEAERGRALLIYPREELGISRIASDPGELMRVYELGRGAGLRALERVRAYLGE</sequence>
<dbReference type="GO" id="GO:0016787">
    <property type="term" value="F:hydrolase activity"/>
    <property type="evidence" value="ECO:0007669"/>
    <property type="project" value="UniProtKB-UniRule"/>
</dbReference>
<dbReference type="RefSeq" id="WP_009532974.1">
    <property type="nucleotide sequence ID" value="NZ_JH590863.1"/>
</dbReference>
<feature type="active site" description="Proton acceptor" evidence="4">
    <location>
        <position position="159"/>
    </location>
</feature>
<feature type="short sequence motif" description="DGA/G" evidence="4">
    <location>
        <begin position="159"/>
        <end position="161"/>
    </location>
</feature>
<evidence type="ECO:0000256" key="3">
    <source>
        <dbReference type="ARBA" id="ARBA00023098"/>
    </source>
</evidence>
<dbReference type="AlphaFoldDB" id="A0AA36Y4D1"/>
<dbReference type="GO" id="GO:0016042">
    <property type="term" value="P:lipid catabolic process"/>
    <property type="evidence" value="ECO:0007669"/>
    <property type="project" value="UniProtKB-UniRule"/>
</dbReference>
<comment type="caution">
    <text evidence="6">The sequence shown here is derived from an EMBL/GenBank/DDBJ whole genome shotgun (WGS) entry which is preliminary data.</text>
</comment>
<evidence type="ECO:0000313" key="7">
    <source>
        <dbReference type="Proteomes" id="UP000018466"/>
    </source>
</evidence>
<organism evidence="6 7">
    <name type="scientific">Stomatobaculum longum</name>
    <dbReference type="NCBI Taxonomy" id="796942"/>
    <lineage>
        <taxon>Bacteria</taxon>
        <taxon>Bacillati</taxon>
        <taxon>Bacillota</taxon>
        <taxon>Clostridia</taxon>
        <taxon>Lachnospirales</taxon>
        <taxon>Lachnospiraceae</taxon>
        <taxon>Stomatobaculum</taxon>
    </lineage>
</organism>
<evidence type="ECO:0000259" key="5">
    <source>
        <dbReference type="PROSITE" id="PS51635"/>
    </source>
</evidence>
<gene>
    <name evidence="6" type="ORF">HMPREF9623_01141</name>
</gene>
<keyword evidence="2 4" id="KW-0442">Lipid degradation</keyword>
<dbReference type="Pfam" id="PF01734">
    <property type="entry name" value="Patatin"/>
    <property type="match status" value="1"/>
</dbReference>
<accession>A0AA36Y4D1</accession>
<dbReference type="EMBL" id="AGEL01000007">
    <property type="protein sequence ID" value="EHO16442.1"/>
    <property type="molecule type" value="Genomic_DNA"/>
</dbReference>
<name>A0AA36Y4D1_9FIRM</name>
<feature type="active site" description="Nucleophile" evidence="4">
    <location>
        <position position="38"/>
    </location>
</feature>
<dbReference type="PANTHER" id="PTHR14226">
    <property type="entry name" value="NEUROPATHY TARGET ESTERASE/SWISS CHEESE D.MELANOGASTER"/>
    <property type="match status" value="1"/>
</dbReference>
<feature type="domain" description="PNPLA" evidence="5">
    <location>
        <begin position="5"/>
        <end position="172"/>
    </location>
</feature>
<protein>
    <recommendedName>
        <fullName evidence="5">PNPLA domain-containing protein</fullName>
    </recommendedName>
</protein>
<dbReference type="SUPFAM" id="SSF52151">
    <property type="entry name" value="FabD/lysophospholipase-like"/>
    <property type="match status" value="1"/>
</dbReference>
<dbReference type="Pfam" id="PF19890">
    <property type="entry name" value="DUF6363"/>
    <property type="match status" value="1"/>
</dbReference>
<dbReference type="InterPro" id="IPR002641">
    <property type="entry name" value="PNPLA_dom"/>
</dbReference>
<dbReference type="InterPro" id="IPR045943">
    <property type="entry name" value="DUF6363"/>
</dbReference>
<keyword evidence="1 4" id="KW-0378">Hydrolase</keyword>
<evidence type="ECO:0000256" key="4">
    <source>
        <dbReference type="PROSITE-ProRule" id="PRU01161"/>
    </source>
</evidence>
<dbReference type="PROSITE" id="PS51635">
    <property type="entry name" value="PNPLA"/>
    <property type="match status" value="1"/>
</dbReference>
<evidence type="ECO:0000256" key="2">
    <source>
        <dbReference type="ARBA" id="ARBA00022963"/>
    </source>
</evidence>
<dbReference type="InterPro" id="IPR050301">
    <property type="entry name" value="NTE"/>
</dbReference>
<dbReference type="InterPro" id="IPR016035">
    <property type="entry name" value="Acyl_Trfase/lysoPLipase"/>
</dbReference>
<reference evidence="6 7" key="1">
    <citation type="submission" date="2011-10" db="EMBL/GenBank/DDBJ databases">
        <title>The Genome Sequence of Lachnospiraceae bacterium ACC2.</title>
        <authorList>
            <consortium name="The Broad Institute Genome Sequencing Platform"/>
            <person name="Earl A."/>
            <person name="Ward D."/>
            <person name="Feldgarden M."/>
            <person name="Gevers D."/>
            <person name="Sizova M."/>
            <person name="Hazen A."/>
            <person name="Epstein S."/>
            <person name="Young S.K."/>
            <person name="Zeng Q."/>
            <person name="Gargeya S."/>
            <person name="Fitzgerald M."/>
            <person name="Haas B."/>
            <person name="Abouelleil A."/>
            <person name="Alvarado L."/>
            <person name="Arachchi H.M."/>
            <person name="Berlin A."/>
            <person name="Brown A."/>
            <person name="Chapman S.B."/>
            <person name="Chen Z."/>
            <person name="Dunbar C."/>
            <person name="Freedman E."/>
            <person name="Gearin G."/>
            <person name="Goldberg J."/>
            <person name="Griggs A."/>
            <person name="Gujja S."/>
            <person name="Heiman D."/>
            <person name="Howarth C."/>
            <person name="Larson L."/>
            <person name="Lui A."/>
            <person name="MacDonald P.J.P."/>
            <person name="Montmayeur A."/>
            <person name="Murphy C."/>
            <person name="Neiman D."/>
            <person name="Pearson M."/>
            <person name="Priest M."/>
            <person name="Roberts A."/>
            <person name="Saif S."/>
            <person name="Shea T."/>
            <person name="Shenoy N."/>
            <person name="Sisk P."/>
            <person name="Stolte C."/>
            <person name="Sykes S."/>
            <person name="Wortman J."/>
            <person name="Nusbaum C."/>
            <person name="Birren B."/>
        </authorList>
    </citation>
    <scope>NUCLEOTIDE SEQUENCE [LARGE SCALE GENOMIC DNA]</scope>
    <source>
        <strain evidence="6 7">ACC2</strain>
    </source>
</reference>
<dbReference type="Gene3D" id="3.40.1090.10">
    <property type="entry name" value="Cytosolic phospholipase A2 catalytic domain"/>
    <property type="match status" value="2"/>
</dbReference>
<keyword evidence="3 4" id="KW-0443">Lipid metabolism</keyword>
<proteinExistence type="predicted"/>
<dbReference type="Proteomes" id="UP000018466">
    <property type="component" value="Unassembled WGS sequence"/>
</dbReference>
<feature type="short sequence motif" description="GXSXG" evidence="4">
    <location>
        <begin position="36"/>
        <end position="40"/>
    </location>
</feature>
<dbReference type="GeneID" id="86940902"/>
<dbReference type="CDD" id="cd07208">
    <property type="entry name" value="Pat_hypo_Ecoli_yjju_like"/>
    <property type="match status" value="1"/>
</dbReference>
<dbReference type="InterPro" id="IPR037483">
    <property type="entry name" value="YjjU-like"/>
</dbReference>
<feature type="short sequence motif" description="GXGXXG" evidence="4">
    <location>
        <begin position="9"/>
        <end position="14"/>
    </location>
</feature>
<evidence type="ECO:0000256" key="1">
    <source>
        <dbReference type="ARBA" id="ARBA00022801"/>
    </source>
</evidence>
<evidence type="ECO:0000313" key="6">
    <source>
        <dbReference type="EMBL" id="EHO16442.1"/>
    </source>
</evidence>
<dbReference type="PANTHER" id="PTHR14226:SF25">
    <property type="entry name" value="PHOSPHOESTERASE"/>
    <property type="match status" value="1"/>
</dbReference>
<keyword evidence="7" id="KW-1185">Reference proteome</keyword>